<evidence type="ECO:0000256" key="1">
    <source>
        <dbReference type="ARBA" id="ARBA00004613"/>
    </source>
</evidence>
<keyword evidence="5" id="KW-0964">Secreted</keyword>
<evidence type="ECO:0000256" key="4">
    <source>
        <dbReference type="ARBA" id="ARBA00022514"/>
    </source>
</evidence>
<evidence type="ECO:0000256" key="2">
    <source>
        <dbReference type="ARBA" id="ARBA00006740"/>
    </source>
</evidence>
<evidence type="ECO:0000313" key="14">
    <source>
        <dbReference type="RefSeq" id="XP_008569866.1"/>
    </source>
</evidence>
<evidence type="ECO:0000256" key="8">
    <source>
        <dbReference type="ARBA" id="ARBA00023157"/>
    </source>
</evidence>
<comment type="subunit">
    <text evidence="12">Homodimer; disulfide-linked. Interacts with IL5RA. Interacts with CSF2RB.</text>
</comment>
<dbReference type="GeneID" id="103589615"/>
<evidence type="ECO:0000256" key="12">
    <source>
        <dbReference type="ARBA" id="ARBA00034135"/>
    </source>
</evidence>
<protein>
    <recommendedName>
        <fullName evidence="3">Interleukin-5</fullName>
    </recommendedName>
    <alternativeName>
        <fullName evidence="11">Eosinophil differentiation factor</fullName>
    </alternativeName>
    <alternativeName>
        <fullName evidence="10">T-cell replacing factor</fullName>
    </alternativeName>
</protein>
<keyword evidence="13" id="KW-1185">Reference proteome</keyword>
<keyword evidence="9" id="KW-0325">Glycoprotein</keyword>
<comment type="subcellular location">
    <subcellularLocation>
        <location evidence="1">Secreted</location>
    </subcellularLocation>
</comment>
<evidence type="ECO:0000256" key="7">
    <source>
        <dbReference type="ARBA" id="ARBA00023030"/>
    </source>
</evidence>
<dbReference type="Gene3D" id="1.20.1250.10">
    <property type="match status" value="1"/>
</dbReference>
<sequence length="180" mass="20980">MPLLGILYLIVRNYSFPQRDGINWLRMQSCTTHSLWPKANAEHFRAMRMLLHLNLLALGAVCVCAIATEIPMSTLVKETLTLLSSHQTLLIDNETLRIPVPVHKNHQLCTEEIFQGIDTLKNQTVQRDTVEKLFQNLSLIKKYIDLQKKKCGEERRRVKQFLDYLQEFLGIINTEWTMEN</sequence>
<dbReference type="InterPro" id="IPR009079">
    <property type="entry name" value="4_helix_cytokine-like_core"/>
</dbReference>
<organism evidence="13 14">
    <name type="scientific">Galeopterus variegatus</name>
    <name type="common">Malayan flying lemur</name>
    <name type="synonym">Cynocephalus variegatus</name>
    <dbReference type="NCBI Taxonomy" id="482537"/>
    <lineage>
        <taxon>Eukaryota</taxon>
        <taxon>Metazoa</taxon>
        <taxon>Chordata</taxon>
        <taxon>Craniata</taxon>
        <taxon>Vertebrata</taxon>
        <taxon>Euteleostomi</taxon>
        <taxon>Mammalia</taxon>
        <taxon>Eutheria</taxon>
        <taxon>Euarchontoglires</taxon>
        <taxon>Dermoptera</taxon>
        <taxon>Cynocephalidae</taxon>
        <taxon>Galeopterus</taxon>
    </lineage>
</organism>
<accession>A0ABM0QNC5</accession>
<evidence type="ECO:0000256" key="11">
    <source>
        <dbReference type="ARBA" id="ARBA00033290"/>
    </source>
</evidence>
<keyword evidence="6" id="KW-0732">Signal</keyword>
<dbReference type="Proteomes" id="UP000694923">
    <property type="component" value="Unplaced"/>
</dbReference>
<keyword evidence="4" id="KW-0202">Cytokine</keyword>
<evidence type="ECO:0000313" key="13">
    <source>
        <dbReference type="Proteomes" id="UP000694923"/>
    </source>
</evidence>
<keyword evidence="7" id="KW-0339">Growth factor</keyword>
<dbReference type="SUPFAM" id="SSF47266">
    <property type="entry name" value="4-helical cytokines"/>
    <property type="match status" value="1"/>
</dbReference>
<proteinExistence type="inferred from homology"/>
<gene>
    <name evidence="14" type="primary">IL5</name>
</gene>
<dbReference type="PRINTS" id="PR00432">
    <property type="entry name" value="INTERLEUKIN5"/>
</dbReference>
<evidence type="ECO:0000256" key="9">
    <source>
        <dbReference type="ARBA" id="ARBA00023180"/>
    </source>
</evidence>
<comment type="similarity">
    <text evidence="2">Belongs to the IL-5 family.</text>
</comment>
<keyword evidence="8" id="KW-1015">Disulfide bond</keyword>
<evidence type="ECO:0000256" key="10">
    <source>
        <dbReference type="ARBA" id="ARBA00031343"/>
    </source>
</evidence>
<dbReference type="PANTHER" id="PTHR48491">
    <property type="entry name" value="INTERLEUKIN-5"/>
    <property type="match status" value="1"/>
</dbReference>
<evidence type="ECO:0000256" key="6">
    <source>
        <dbReference type="ARBA" id="ARBA00022729"/>
    </source>
</evidence>
<dbReference type="PANTHER" id="PTHR48491:SF1">
    <property type="entry name" value="INTERLEUKIN-5"/>
    <property type="match status" value="1"/>
</dbReference>
<evidence type="ECO:0000256" key="3">
    <source>
        <dbReference type="ARBA" id="ARBA00019463"/>
    </source>
</evidence>
<name>A0ABM0QNC5_GALVR</name>
<reference evidence="14" key="1">
    <citation type="submission" date="2025-08" db="UniProtKB">
        <authorList>
            <consortium name="RefSeq"/>
        </authorList>
    </citation>
    <scope>IDENTIFICATION</scope>
</reference>
<dbReference type="Pfam" id="PF02025">
    <property type="entry name" value="IL5"/>
    <property type="match status" value="1"/>
</dbReference>
<dbReference type="InterPro" id="IPR000186">
    <property type="entry name" value="IL-5"/>
</dbReference>
<dbReference type="RefSeq" id="XP_008569866.1">
    <property type="nucleotide sequence ID" value="XM_008571644.1"/>
</dbReference>
<evidence type="ECO:0000256" key="5">
    <source>
        <dbReference type="ARBA" id="ARBA00022525"/>
    </source>
</evidence>